<organism evidence="2 3">
    <name type="scientific">Deinococcus peraridilitoris (strain DSM 19664 / LMG 22246 / CIP 109416 / KR-200)</name>
    <dbReference type="NCBI Taxonomy" id="937777"/>
    <lineage>
        <taxon>Bacteria</taxon>
        <taxon>Thermotogati</taxon>
        <taxon>Deinococcota</taxon>
        <taxon>Deinococci</taxon>
        <taxon>Deinococcales</taxon>
        <taxon>Deinococcaceae</taxon>
        <taxon>Deinococcus</taxon>
    </lineage>
</organism>
<dbReference type="InterPro" id="IPR012347">
    <property type="entry name" value="Ferritin-like"/>
</dbReference>
<dbReference type="Pfam" id="PF03713">
    <property type="entry name" value="DUF305"/>
    <property type="match status" value="2"/>
</dbReference>
<evidence type="ECO:0000313" key="3">
    <source>
        <dbReference type="Proteomes" id="UP000010467"/>
    </source>
</evidence>
<protein>
    <recommendedName>
        <fullName evidence="1">DUF305 domain-containing protein</fullName>
    </recommendedName>
</protein>
<reference evidence="3" key="1">
    <citation type="submission" date="2012-03" db="EMBL/GenBank/DDBJ databases">
        <title>Complete sequence of chromosome of Deinococcus peraridilitoris DSM 19664.</title>
        <authorList>
            <person name="Lucas S."/>
            <person name="Copeland A."/>
            <person name="Lapidus A."/>
            <person name="Glavina del Rio T."/>
            <person name="Dalin E."/>
            <person name="Tice H."/>
            <person name="Bruce D."/>
            <person name="Goodwin L."/>
            <person name="Pitluck S."/>
            <person name="Peters L."/>
            <person name="Mikhailova N."/>
            <person name="Lu M."/>
            <person name="Kyrpides N."/>
            <person name="Mavromatis K."/>
            <person name="Ivanova N."/>
            <person name="Brettin T."/>
            <person name="Detter J.C."/>
            <person name="Han C."/>
            <person name="Larimer F."/>
            <person name="Land M."/>
            <person name="Hauser L."/>
            <person name="Markowitz V."/>
            <person name="Cheng J.-F."/>
            <person name="Hugenholtz P."/>
            <person name="Woyke T."/>
            <person name="Wu D."/>
            <person name="Pukall R."/>
            <person name="Steenblock K."/>
            <person name="Brambilla E."/>
            <person name="Klenk H.-P."/>
            <person name="Eisen J.A."/>
        </authorList>
    </citation>
    <scope>NUCLEOTIDE SEQUENCE [LARGE SCALE GENOMIC DNA]</scope>
    <source>
        <strain evidence="3">DSM 19664 / LMG 22246 / CIP 109416 / KR-200</strain>
    </source>
</reference>
<evidence type="ECO:0000259" key="1">
    <source>
        <dbReference type="Pfam" id="PF03713"/>
    </source>
</evidence>
<dbReference type="InterPro" id="IPR005183">
    <property type="entry name" value="DUF305_CopM-like"/>
</dbReference>
<evidence type="ECO:0000313" key="2">
    <source>
        <dbReference type="EMBL" id="AFZ67212.1"/>
    </source>
</evidence>
<dbReference type="HOGENOM" id="CLU_996480_0_0_0"/>
<dbReference type="PANTHER" id="PTHR36933:SF1">
    <property type="entry name" value="SLL0788 PROTEIN"/>
    <property type="match status" value="1"/>
</dbReference>
<gene>
    <name evidence="2" type="ordered locus">Deipe_1684</name>
</gene>
<dbReference type="STRING" id="937777.Deipe_1684"/>
<keyword evidence="3" id="KW-1185">Reference proteome</keyword>
<dbReference type="KEGG" id="dpd:Deipe_1684"/>
<dbReference type="Gene3D" id="1.20.1260.10">
    <property type="match status" value="2"/>
</dbReference>
<dbReference type="eggNOG" id="COG3544">
    <property type="taxonomic scope" value="Bacteria"/>
</dbReference>
<dbReference type="AlphaFoldDB" id="L0A220"/>
<proteinExistence type="predicted"/>
<accession>L0A220</accession>
<dbReference type="EMBL" id="CP003382">
    <property type="protein sequence ID" value="AFZ67212.1"/>
    <property type="molecule type" value="Genomic_DNA"/>
</dbReference>
<dbReference type="Proteomes" id="UP000010467">
    <property type="component" value="Chromosome"/>
</dbReference>
<name>L0A220_DEIPD</name>
<sequence length="279" mass="30594">MTPGEAARSILDLVARRETRGLASTTPANATGPASLLEDFCDQGHQPWALVPRPELITGLVDEVCITFYKSLTTPPYAECVNTRLHRYVLTATLISAALAPALAQMNHGGHGTGNPATNSTRQTEMGDMNLARLKGKAFDRAFLSMMIAHHQGALDMSKAVVNTVKDPQVQKWTQEIIAVQQKEINEMTALLKPLGGLEKSMHAAMLKDMNGMLKVLKANKDADRALVEGMLPHHASAIDMANLALQYSDNTKVLNLSRAIIRTQADEMHAYKLWLFKR</sequence>
<feature type="domain" description="DUF305" evidence="1">
    <location>
        <begin position="214"/>
        <end position="274"/>
    </location>
</feature>
<feature type="domain" description="DUF305" evidence="1">
    <location>
        <begin position="109"/>
        <end position="192"/>
    </location>
</feature>
<dbReference type="PANTHER" id="PTHR36933">
    <property type="entry name" value="SLL0788 PROTEIN"/>
    <property type="match status" value="1"/>
</dbReference>
<dbReference type="PATRIC" id="fig|937777.3.peg.1684"/>